<gene>
    <name evidence="2" type="ORF">LMG32289_04697</name>
</gene>
<evidence type="ECO:0000313" key="2">
    <source>
        <dbReference type="EMBL" id="CAG9180708.1"/>
    </source>
</evidence>
<protein>
    <recommendedName>
        <fullName evidence="1">GIY-YIG domain-containing protein</fullName>
    </recommendedName>
</protein>
<comment type="caution">
    <text evidence="2">The sequence shown here is derived from an EMBL/GenBank/DDBJ whole genome shotgun (WGS) entry which is preliminary data.</text>
</comment>
<feature type="domain" description="GIY-YIG" evidence="1">
    <location>
        <begin position="140"/>
        <end position="213"/>
    </location>
</feature>
<dbReference type="InterPro" id="IPR035901">
    <property type="entry name" value="GIY-YIG_endonuc_sf"/>
</dbReference>
<dbReference type="SUPFAM" id="SSF82771">
    <property type="entry name" value="GIY-YIG endonuclease"/>
    <property type="match status" value="1"/>
</dbReference>
<evidence type="ECO:0000259" key="1">
    <source>
        <dbReference type="PROSITE" id="PS50164"/>
    </source>
</evidence>
<dbReference type="PROSITE" id="PS50164">
    <property type="entry name" value="GIY_YIG"/>
    <property type="match status" value="1"/>
</dbReference>
<name>A0ABN7Z671_9BURK</name>
<proteinExistence type="predicted"/>
<reference evidence="2 3" key="1">
    <citation type="submission" date="2021-08" db="EMBL/GenBank/DDBJ databases">
        <authorList>
            <person name="Peeters C."/>
        </authorList>
    </citation>
    <scope>NUCLEOTIDE SEQUENCE [LARGE SCALE GENOMIC DNA]</scope>
    <source>
        <strain evidence="2 3">LMG 32289</strain>
    </source>
</reference>
<evidence type="ECO:0000313" key="3">
    <source>
        <dbReference type="Proteomes" id="UP000706525"/>
    </source>
</evidence>
<dbReference type="Proteomes" id="UP000706525">
    <property type="component" value="Unassembled WGS sequence"/>
</dbReference>
<keyword evidence="3" id="KW-1185">Reference proteome</keyword>
<dbReference type="RefSeq" id="WP_223992639.1">
    <property type="nucleotide sequence ID" value="NZ_CAJZAG010000009.1"/>
</dbReference>
<dbReference type="CDD" id="cd00719">
    <property type="entry name" value="GIY-YIG_SF"/>
    <property type="match status" value="1"/>
</dbReference>
<dbReference type="EMBL" id="CAJZAG010000009">
    <property type="protein sequence ID" value="CAG9180708.1"/>
    <property type="molecule type" value="Genomic_DNA"/>
</dbReference>
<dbReference type="InterPro" id="IPR000305">
    <property type="entry name" value="GIY-YIG_endonuc"/>
</dbReference>
<organism evidence="2 3">
    <name type="scientific">Cupriavidus pampae</name>
    <dbReference type="NCBI Taxonomy" id="659251"/>
    <lineage>
        <taxon>Bacteria</taxon>
        <taxon>Pseudomonadati</taxon>
        <taxon>Pseudomonadota</taxon>
        <taxon>Betaproteobacteria</taxon>
        <taxon>Burkholderiales</taxon>
        <taxon>Burkholderiaceae</taxon>
        <taxon>Cupriavidus</taxon>
    </lineage>
</organism>
<sequence>MFKTADGDTLELAPWRMRRLMRLVAEMRRYPPGTPPQALVHDLRLIIGRARRVSTQHRLGTARFESAGACCKACLLARQRQGGMELVGLSLTAPWQGGHVYEGFAPELEDEIERSGRVTKLRWHKFDSLAAATRDPVNASGPGVYILANGLVPKYVGLSKTLETRMKAHRWCAAVHHRSAAISVWVARVTRVEDLPAVEHAIIRLLKESLNNVALRNTVLKAGKGGLRIENVIPEQFLKRASYLKGSNLLDMKASQTLEFEWLE</sequence>
<accession>A0ABN7Z671</accession>